<dbReference type="PANTHER" id="PTHR43039">
    <property type="entry name" value="ESTERASE-RELATED"/>
    <property type="match status" value="1"/>
</dbReference>
<dbReference type="InterPro" id="IPR000073">
    <property type="entry name" value="AB_hydrolase_1"/>
</dbReference>
<comment type="caution">
    <text evidence="3">The sequence shown here is derived from an EMBL/GenBank/DDBJ whole genome shotgun (WGS) entry which is preliminary data.</text>
</comment>
<dbReference type="PRINTS" id="PR00111">
    <property type="entry name" value="ABHYDROLASE"/>
</dbReference>
<feature type="domain" description="AB hydrolase-1" evidence="2">
    <location>
        <begin position="20"/>
        <end position="254"/>
    </location>
</feature>
<evidence type="ECO:0000313" key="3">
    <source>
        <dbReference type="EMBL" id="KKK38070.1"/>
    </source>
</evidence>
<dbReference type="EMBL" id="LAYY01000010">
    <property type="protein sequence ID" value="KKK38070.1"/>
    <property type="molecule type" value="Genomic_DNA"/>
</dbReference>
<dbReference type="Proteomes" id="UP000034166">
    <property type="component" value="Unassembled WGS sequence"/>
</dbReference>
<dbReference type="InterPro" id="IPR029058">
    <property type="entry name" value="AB_hydrolase_fold"/>
</dbReference>
<evidence type="ECO:0000259" key="2">
    <source>
        <dbReference type="Pfam" id="PF00561"/>
    </source>
</evidence>
<dbReference type="Pfam" id="PF00561">
    <property type="entry name" value="Abhydrolase_1"/>
    <property type="match status" value="1"/>
</dbReference>
<comment type="similarity">
    <text evidence="1">Belongs to the AB hydrolase superfamily.</text>
</comment>
<sequence length="274" mass="30663">MDQDIIVRNNVKVFGNGDKAMMFAPGFGCDQTVWKTVAEAFKDDYRVVLFDYVGSGNSDLQAYDFIRYNTLEGYAQDVLDVCAALDLEQAVFVGHSVSSMIGMIASLRQPQYFSTLVMVGPSPCYLNDPPEYLGGFEREQLQGLLELMEKNYIGWATMFAATVLNNSSRPALKEELEERFCSTDPLIARQFAEATFFSDNRKDLPRVTVPTLILQCSDDIIAPVSAGEYLHQHLSKSVFKQMEATGHCPHMSHPEETIQLIRQYLNETAVGVLA</sequence>
<protein>
    <submittedName>
        <fullName evidence="3">Sigma factor SigB regulation protein RsbQ</fullName>
    </submittedName>
</protein>
<accession>A0A0M2SZP3</accession>
<evidence type="ECO:0000313" key="4">
    <source>
        <dbReference type="Proteomes" id="UP000034166"/>
    </source>
</evidence>
<keyword evidence="4" id="KW-1185">Reference proteome</keyword>
<organism evidence="3 4">
    <name type="scientific">Mesobacillus campisalis</name>
    <dbReference type="NCBI Taxonomy" id="1408103"/>
    <lineage>
        <taxon>Bacteria</taxon>
        <taxon>Bacillati</taxon>
        <taxon>Bacillota</taxon>
        <taxon>Bacilli</taxon>
        <taxon>Bacillales</taxon>
        <taxon>Bacillaceae</taxon>
        <taxon>Mesobacillus</taxon>
    </lineage>
</organism>
<evidence type="ECO:0000256" key="1">
    <source>
        <dbReference type="ARBA" id="ARBA00008645"/>
    </source>
</evidence>
<dbReference type="AlphaFoldDB" id="A0A0M2SZP3"/>
<dbReference type="PATRIC" id="fig|1408103.3.peg.2550"/>
<dbReference type="Gene3D" id="3.40.50.1820">
    <property type="entry name" value="alpha/beta hydrolase"/>
    <property type="match status" value="1"/>
</dbReference>
<dbReference type="RefSeq" id="WP_046523882.1">
    <property type="nucleotide sequence ID" value="NZ_LAYY01000010.1"/>
</dbReference>
<gene>
    <name evidence="3" type="ORF">WQ57_11335</name>
</gene>
<proteinExistence type="inferred from homology"/>
<dbReference type="SUPFAM" id="SSF53474">
    <property type="entry name" value="alpha/beta-Hydrolases"/>
    <property type="match status" value="1"/>
</dbReference>
<reference evidence="3 4" key="1">
    <citation type="submission" date="2015-04" db="EMBL/GenBank/DDBJ databases">
        <title>Taxonomic description and genome sequence of Bacillus campisalis sp. nov., a novel member of the genus Bacillus isolated from solar saltern.</title>
        <authorList>
            <person name="Mathan Kumar R."/>
            <person name="Kaur G."/>
            <person name="Kumar A."/>
            <person name="Singh N.K."/>
            <person name="Kaur N."/>
            <person name="Kumar N."/>
            <person name="Mayilraj S."/>
        </authorList>
    </citation>
    <scope>NUCLEOTIDE SEQUENCE [LARGE SCALE GENOMIC DNA]</scope>
    <source>
        <strain evidence="3 4">SA2-6</strain>
    </source>
</reference>
<dbReference type="OrthoDB" id="9780932at2"/>
<name>A0A0M2SZP3_9BACI</name>